<dbReference type="EMBL" id="ACYH01000032">
    <property type="protein sequence ID" value="EEV20487.1"/>
    <property type="molecule type" value="Genomic_DNA"/>
</dbReference>
<dbReference type="InterPro" id="IPR027417">
    <property type="entry name" value="P-loop_NTPase"/>
</dbReference>
<dbReference type="STRING" id="596324.TREVI0001_0309"/>
<dbReference type="Proteomes" id="UP000004509">
    <property type="component" value="Unassembled WGS sequence"/>
</dbReference>
<dbReference type="OrthoDB" id="9784332at2"/>
<dbReference type="eggNOG" id="COG1129">
    <property type="taxonomic scope" value="Bacteria"/>
</dbReference>
<sequence length="137" mass="15716">MDYLNHLYGRNIKRIKEIDGGTIHKIKTHNQGVCYITAYQIFSGVSVMFNDIHASKFDMVMKEHADGEITVAGIDPRKKELYEVGRKVSSIFQNPKSQFFAEIVKDEIAFGLENYGVERTHILERPNKRCVPLTGRI</sequence>
<dbReference type="Gene3D" id="3.40.50.300">
    <property type="entry name" value="P-loop containing nucleotide triphosphate hydrolases"/>
    <property type="match status" value="1"/>
</dbReference>
<protein>
    <submittedName>
        <fullName evidence="1">Uncharacterized protein</fullName>
    </submittedName>
</protein>
<reference evidence="1 2" key="1">
    <citation type="submission" date="2009-07" db="EMBL/GenBank/DDBJ databases">
        <authorList>
            <person name="Madupu R."/>
            <person name="Sebastian Y."/>
            <person name="Durkin A.S."/>
            <person name="Torralba M."/>
            <person name="Methe B."/>
            <person name="Sutton G.G."/>
            <person name="Strausberg R.L."/>
            <person name="Nelson K.E."/>
        </authorList>
    </citation>
    <scope>NUCLEOTIDE SEQUENCE [LARGE SCALE GENOMIC DNA]</scope>
    <source>
        <strain evidence="1 2">ATCC 35580</strain>
    </source>
</reference>
<organism evidence="1 2">
    <name type="scientific">Treponema vincentii ATCC 35580</name>
    <dbReference type="NCBI Taxonomy" id="596324"/>
    <lineage>
        <taxon>Bacteria</taxon>
        <taxon>Pseudomonadati</taxon>
        <taxon>Spirochaetota</taxon>
        <taxon>Spirochaetia</taxon>
        <taxon>Spirochaetales</taxon>
        <taxon>Treponemataceae</taxon>
        <taxon>Treponema</taxon>
    </lineage>
</organism>
<dbReference type="AlphaFoldDB" id="C8PQ05"/>
<evidence type="ECO:0000313" key="2">
    <source>
        <dbReference type="Proteomes" id="UP000004509"/>
    </source>
</evidence>
<gene>
    <name evidence="1" type="ORF">TREVI0001_0309</name>
</gene>
<name>C8PQ05_9SPIR</name>
<comment type="caution">
    <text evidence="1">The sequence shown here is derived from an EMBL/GenBank/DDBJ whole genome shotgun (WGS) entry which is preliminary data.</text>
</comment>
<dbReference type="RefSeq" id="WP_006188660.1">
    <property type="nucleotide sequence ID" value="NZ_ACYH01000032.1"/>
</dbReference>
<evidence type="ECO:0000313" key="1">
    <source>
        <dbReference type="EMBL" id="EEV20487.1"/>
    </source>
</evidence>
<accession>C8PQ05</accession>
<proteinExistence type="predicted"/>